<organism evidence="1 2">
    <name type="scientific">Paramuricea clavata</name>
    <name type="common">Red gorgonian</name>
    <name type="synonym">Violescent sea-whip</name>
    <dbReference type="NCBI Taxonomy" id="317549"/>
    <lineage>
        <taxon>Eukaryota</taxon>
        <taxon>Metazoa</taxon>
        <taxon>Cnidaria</taxon>
        <taxon>Anthozoa</taxon>
        <taxon>Octocorallia</taxon>
        <taxon>Malacalcyonacea</taxon>
        <taxon>Plexauridae</taxon>
        <taxon>Paramuricea</taxon>
    </lineage>
</organism>
<protein>
    <submittedName>
        <fullName evidence="1">Uncharacterized protein</fullName>
    </submittedName>
</protein>
<gene>
    <name evidence="1" type="ORF">PACLA_8A045016</name>
</gene>
<dbReference type="EMBL" id="CACRXK020007049">
    <property type="protein sequence ID" value="CAB4011158.1"/>
    <property type="molecule type" value="Genomic_DNA"/>
</dbReference>
<keyword evidence="2" id="KW-1185">Reference proteome</keyword>
<dbReference type="Proteomes" id="UP001152795">
    <property type="component" value="Unassembled WGS sequence"/>
</dbReference>
<reference evidence="1" key="1">
    <citation type="submission" date="2020-04" db="EMBL/GenBank/DDBJ databases">
        <authorList>
            <person name="Alioto T."/>
            <person name="Alioto T."/>
            <person name="Gomez Garrido J."/>
        </authorList>
    </citation>
    <scope>NUCLEOTIDE SEQUENCE</scope>
    <source>
        <strain evidence="1">A484AB</strain>
    </source>
</reference>
<evidence type="ECO:0000313" key="2">
    <source>
        <dbReference type="Proteomes" id="UP001152795"/>
    </source>
</evidence>
<evidence type="ECO:0000313" key="1">
    <source>
        <dbReference type="EMBL" id="CAB4011158.1"/>
    </source>
</evidence>
<comment type="caution">
    <text evidence="1">The sequence shown here is derived from an EMBL/GenBank/DDBJ whole genome shotgun (WGS) entry which is preliminary data.</text>
</comment>
<dbReference type="AlphaFoldDB" id="A0A6S7JI66"/>
<name>A0A6S7JI66_PARCT</name>
<accession>A0A6S7JI66</accession>
<proteinExistence type="predicted"/>
<sequence length="290" mass="34205">MASYKSCVFTLFFVGILLKRIRSKEYILSKLNQCTRVPDEPPCNISFNHFVPDYASQRYEIMMETIYRKSKDIMRLDSRPQCVNSYKDYLCAQLFPRCSKHQNPRFENLEMQRWVVHDPDIKMKCWKIFAACNSRVASRFMSSDYFLCDHLTYTPLGWESDRCVPYDLDTRCDEQQYGKLPMWFLNYHDQNLIQYLNVTIHRLNHTLPKTCRQRLHNIHCRHPWCSADGQHIVINFTRQQCDKYLECARFVPGEVNVDAICILFPSSTLTLMSSLALVVTAVIIHGFIIV</sequence>